<reference evidence="1" key="1">
    <citation type="journal article" date="2020" name="Nature">
        <title>Giant virus diversity and host interactions through global metagenomics.</title>
        <authorList>
            <person name="Schulz F."/>
            <person name="Roux S."/>
            <person name="Paez-Espino D."/>
            <person name="Jungbluth S."/>
            <person name="Walsh D.A."/>
            <person name="Denef V.J."/>
            <person name="McMahon K.D."/>
            <person name="Konstantinidis K.T."/>
            <person name="Eloe-Fadrosh E.A."/>
            <person name="Kyrpides N.C."/>
            <person name="Woyke T."/>
        </authorList>
    </citation>
    <scope>NUCLEOTIDE SEQUENCE</scope>
    <source>
        <strain evidence="1">GVMAG-S-3300012000-53</strain>
    </source>
</reference>
<accession>A0A6C0KGU2</accession>
<sequence>MNKNSQNDMYDINKYTDEELFNILDVNSPTDRELEARILFLVHRYENMQNTSGDELATFFKQIYNHFFDTSDDEEETMEGFEGSPPTGNTRTNADYNLYEYSGKNDPNSVIVNGNKQILGDMDLGNAANTISAVNAMRSNIYVNPLKYYNAPTSSQMINIDESKDVSTQRNMGYAVEKRTTDIGFTKPLDYAKDKLNPLLQQTIKRVISIDSQYRDNKTTFSTDFTFNLSDPLKDVVSLKLYSIQIPYTWYTINNNFGSNFFYIKGTSPGINDGTYDYKIDISAGNYSPANLVTAINETIQKTKAIYPDVSFGDTNISYNENTCLSTIKMDITKIYNETSYYLYFPSWSNPNNSSTVNDVANYYRKQSIPGFLGFNFQTYYPNMIFSSTLPKISSTASDDTGLLNYTIDNTNNYFTIIKYIGPNEYTSQSVIDTSFQIKLSLSGLVSRSQIVADLSTQIMNNKYLINSSISRIDIVDPLLNDPSLVGIGFSQFQLTIKFNRATTNNIENSKAIIIFPTETTQTKIWTGSNSCFRFTSINNELNNIYAETPIIKQQENTTLVQTQPYIYLKCKATGYDISKNDYKITVANSPTIGYSLTDHIAAINNGIISTNNSTITAKNTTGDFNINTTNTYIDNNSKFNISIDINKKFITDMYYLDLSGGILQNILNLSGQYLNGISDLSGSGYTFSSSFLQNGSGYTTNSNYILKIYPSKLNYGNQNSGTITLPITNGITYSTFGDLQTAINNAFENYIDSYGSHILSGSNVSFSINTSNTNYVNAIFTITIQKNITQNQYNIRFYDSSANDVNGNLISYGNGTWSKLYIDSSFCDINGYDLSNTLTSTTYSLLTMSNGISSNKIRFNSTNNYFILKPYESGVTSSGGENDIKISIPLNDSEGVPIDYSRDSLLSAINTLLSANPYIIGSSMVVNTINNVEYLKFRINILKKYTASDFRLVFYDQFSFVKCNAGSTSVKNTTWDTTLGWILGFRNTTVYNLSDYGKNGDIISLTGDTTVSVNLFNYFLLCLDDFNQNHLNDGLVTLSPKITEISLPSYANKYNYTCDPVSGLITYNANSTDSTNYSKLTKQQLYALTETANSKRSSSVISNSNISAKGYGTGPFVKDVFGLIPIKTAGLANGAVYVDYGGTLQNQERSYFGPVNIHRMSVKLVSDRGDVVDLNGSNWSFSLICEQLYQQKPTNGGSGKK</sequence>
<dbReference type="AlphaFoldDB" id="A0A6C0KGU2"/>
<name>A0A6C0KGU2_9ZZZZ</name>
<evidence type="ECO:0000313" key="1">
    <source>
        <dbReference type="EMBL" id="QHU16849.1"/>
    </source>
</evidence>
<dbReference type="EMBL" id="MN740891">
    <property type="protein sequence ID" value="QHU16849.1"/>
    <property type="molecule type" value="Genomic_DNA"/>
</dbReference>
<organism evidence="1">
    <name type="scientific">viral metagenome</name>
    <dbReference type="NCBI Taxonomy" id="1070528"/>
    <lineage>
        <taxon>unclassified sequences</taxon>
        <taxon>metagenomes</taxon>
        <taxon>organismal metagenomes</taxon>
    </lineage>
</organism>
<proteinExistence type="predicted"/>
<protein>
    <submittedName>
        <fullName evidence="1">Uncharacterized protein</fullName>
    </submittedName>
</protein>